<gene>
    <name evidence="7" type="ordered locus">BATR1942_20025</name>
</gene>
<organism evidence="7 8">
    <name type="scientific">Bacillus atrophaeus (strain 1942)</name>
    <dbReference type="NCBI Taxonomy" id="720555"/>
    <lineage>
        <taxon>Bacteria</taxon>
        <taxon>Bacillati</taxon>
        <taxon>Bacillota</taxon>
        <taxon>Bacilli</taxon>
        <taxon>Bacillales</taxon>
        <taxon>Bacillaceae</taxon>
        <taxon>Bacillus</taxon>
    </lineage>
</organism>
<evidence type="ECO:0000313" key="8">
    <source>
        <dbReference type="Proteomes" id="UP000006867"/>
    </source>
</evidence>
<reference evidence="7 8" key="1">
    <citation type="journal article" date="2011" name="Front. Microbiol.">
        <title>Genomic signatures of strain selection and enhancement in Bacillus atrophaeus var. globigii, a historical biowarfare simulant.</title>
        <authorList>
            <person name="Gibbons H.S."/>
            <person name="Broomall S.M."/>
            <person name="McNew L.A."/>
            <person name="Daligault H."/>
            <person name="Chapman C."/>
            <person name="Bruce D."/>
            <person name="Karavis M."/>
            <person name="Krepps M."/>
            <person name="McGregor P.A."/>
            <person name="Hong C."/>
            <person name="Park K.H."/>
            <person name="Akmal A."/>
            <person name="Feldman A."/>
            <person name="Lin J.S."/>
            <person name="Chang W.E."/>
            <person name="Higgs B.W."/>
            <person name="Demirev P."/>
            <person name="Lindquist J."/>
            <person name="Liem A."/>
            <person name="Fochler E."/>
            <person name="Read T.D."/>
            <person name="Tapia R."/>
            <person name="Johnson S."/>
            <person name="Bishop-Lilly K.A."/>
            <person name="Detter C."/>
            <person name="Han C."/>
            <person name="Sozhamannan S."/>
            <person name="Rosenzweig C.N."/>
            <person name="Skowronski E.W."/>
        </authorList>
    </citation>
    <scope>NUCLEOTIDE SEQUENCE [LARGE SCALE GENOMIC DNA]</scope>
    <source>
        <strain evidence="7 8">1942</strain>
    </source>
</reference>
<dbReference type="SUPFAM" id="SSF46785">
    <property type="entry name" value="Winged helix' DNA-binding domain"/>
    <property type="match status" value="1"/>
</dbReference>
<proteinExistence type="inferred from homology"/>
<sequence length="145" mass="17083">MSELKQEALEQLKAKGIRITPQRLAIYHDLSVKRHHPTADDIYQSLKAEFPAVSTATVYNTLRYFKKEGLIREMGFGELVRFDLAEDEHYHVICETCGKIVDFHYPYLDEVEEFAAQMTGFKVMHHRLEFYGLCEDCHRKEKDRQ</sequence>
<keyword evidence="8" id="KW-1185">Reference proteome</keyword>
<dbReference type="InterPro" id="IPR036390">
    <property type="entry name" value="WH_DNA-bd_sf"/>
</dbReference>
<dbReference type="Gene3D" id="3.30.1490.190">
    <property type="match status" value="1"/>
</dbReference>
<name>A0ABM5M417_BACA1</name>
<keyword evidence="2" id="KW-0678">Repressor</keyword>
<evidence type="ECO:0000313" key="7">
    <source>
        <dbReference type="EMBL" id="ADP34920.1"/>
    </source>
</evidence>
<keyword evidence="5" id="KW-0238">DNA-binding</keyword>
<dbReference type="PANTHER" id="PTHR33202">
    <property type="entry name" value="ZINC UPTAKE REGULATION PROTEIN"/>
    <property type="match status" value="1"/>
</dbReference>
<keyword evidence="6" id="KW-0804">Transcription</keyword>
<protein>
    <submittedName>
        <fullName evidence="7">FUR family transcriptional regulator</fullName>
    </submittedName>
</protein>
<accession>A0ABM5M417</accession>
<evidence type="ECO:0000256" key="1">
    <source>
        <dbReference type="ARBA" id="ARBA00007957"/>
    </source>
</evidence>
<evidence type="ECO:0000256" key="5">
    <source>
        <dbReference type="ARBA" id="ARBA00023125"/>
    </source>
</evidence>
<keyword evidence="4" id="KW-0805">Transcription regulation</keyword>
<dbReference type="CDD" id="cd07153">
    <property type="entry name" value="Fur_like"/>
    <property type="match status" value="1"/>
</dbReference>
<evidence type="ECO:0000256" key="6">
    <source>
        <dbReference type="ARBA" id="ARBA00023163"/>
    </source>
</evidence>
<evidence type="ECO:0000256" key="4">
    <source>
        <dbReference type="ARBA" id="ARBA00023015"/>
    </source>
</evidence>
<dbReference type="EMBL" id="CP002207">
    <property type="protein sequence ID" value="ADP34920.1"/>
    <property type="molecule type" value="Genomic_DNA"/>
</dbReference>
<dbReference type="Pfam" id="PF01475">
    <property type="entry name" value="FUR"/>
    <property type="match status" value="1"/>
</dbReference>
<dbReference type="InterPro" id="IPR043135">
    <property type="entry name" value="Fur_C"/>
</dbReference>
<dbReference type="RefSeq" id="WP_003327994.1">
    <property type="nucleotide sequence ID" value="NC_014639.1"/>
</dbReference>
<evidence type="ECO:0000256" key="3">
    <source>
        <dbReference type="ARBA" id="ARBA00022833"/>
    </source>
</evidence>
<dbReference type="Gene3D" id="1.10.10.10">
    <property type="entry name" value="Winged helix-like DNA-binding domain superfamily/Winged helix DNA-binding domain"/>
    <property type="match status" value="1"/>
</dbReference>
<dbReference type="Proteomes" id="UP000006867">
    <property type="component" value="Chromosome"/>
</dbReference>
<comment type="similarity">
    <text evidence="1">Belongs to the Fur family.</text>
</comment>
<dbReference type="InterPro" id="IPR036388">
    <property type="entry name" value="WH-like_DNA-bd_sf"/>
</dbReference>
<keyword evidence="3" id="KW-0862">Zinc</keyword>
<dbReference type="PANTHER" id="PTHR33202:SF8">
    <property type="entry name" value="PEROXIDE-RESPONSIVE REPRESSOR PERR"/>
    <property type="match status" value="1"/>
</dbReference>
<dbReference type="InterPro" id="IPR002481">
    <property type="entry name" value="FUR"/>
</dbReference>
<evidence type="ECO:0000256" key="2">
    <source>
        <dbReference type="ARBA" id="ARBA00022491"/>
    </source>
</evidence>